<comment type="caution">
    <text evidence="1">The sequence shown here is derived from an EMBL/GenBank/DDBJ whole genome shotgun (WGS) entry which is preliminary data.</text>
</comment>
<dbReference type="AlphaFoldDB" id="A0A4C1ZZN9"/>
<protein>
    <submittedName>
        <fullName evidence="1">Uncharacterized protein</fullName>
    </submittedName>
</protein>
<accession>A0A4C1ZZN9</accession>
<dbReference type="Proteomes" id="UP000299102">
    <property type="component" value="Unassembled WGS sequence"/>
</dbReference>
<gene>
    <name evidence="1" type="ORF">EVAR_102929_1</name>
</gene>
<sequence>MPCSFAYQPVFCDRHSVYSRVYAYFVNYFFFVCHLSVGKTANANTEHKMAAAHESAYVRAFHLCCAEVSLDSPVPSVTVLKLRNIPTNGAQCAVLKFRNIPTNCAVITKKY</sequence>
<evidence type="ECO:0000313" key="2">
    <source>
        <dbReference type="Proteomes" id="UP000299102"/>
    </source>
</evidence>
<dbReference type="EMBL" id="BGZK01002484">
    <property type="protein sequence ID" value="GBP94281.1"/>
    <property type="molecule type" value="Genomic_DNA"/>
</dbReference>
<keyword evidence="2" id="KW-1185">Reference proteome</keyword>
<name>A0A4C1ZZN9_EUMVA</name>
<evidence type="ECO:0000313" key="1">
    <source>
        <dbReference type="EMBL" id="GBP94281.1"/>
    </source>
</evidence>
<proteinExistence type="predicted"/>
<reference evidence="1 2" key="1">
    <citation type="journal article" date="2019" name="Commun. Biol.">
        <title>The bagworm genome reveals a unique fibroin gene that provides high tensile strength.</title>
        <authorList>
            <person name="Kono N."/>
            <person name="Nakamura H."/>
            <person name="Ohtoshi R."/>
            <person name="Tomita M."/>
            <person name="Numata K."/>
            <person name="Arakawa K."/>
        </authorList>
    </citation>
    <scope>NUCLEOTIDE SEQUENCE [LARGE SCALE GENOMIC DNA]</scope>
</reference>
<organism evidence="1 2">
    <name type="scientific">Eumeta variegata</name>
    <name type="common">Bagworm moth</name>
    <name type="synonym">Eumeta japonica</name>
    <dbReference type="NCBI Taxonomy" id="151549"/>
    <lineage>
        <taxon>Eukaryota</taxon>
        <taxon>Metazoa</taxon>
        <taxon>Ecdysozoa</taxon>
        <taxon>Arthropoda</taxon>
        <taxon>Hexapoda</taxon>
        <taxon>Insecta</taxon>
        <taxon>Pterygota</taxon>
        <taxon>Neoptera</taxon>
        <taxon>Endopterygota</taxon>
        <taxon>Lepidoptera</taxon>
        <taxon>Glossata</taxon>
        <taxon>Ditrysia</taxon>
        <taxon>Tineoidea</taxon>
        <taxon>Psychidae</taxon>
        <taxon>Oiketicinae</taxon>
        <taxon>Eumeta</taxon>
    </lineage>
</organism>